<evidence type="ECO:0000313" key="2">
    <source>
        <dbReference type="Proteomes" id="UP000499080"/>
    </source>
</evidence>
<protein>
    <submittedName>
        <fullName evidence="1">Uncharacterized protein</fullName>
    </submittedName>
</protein>
<accession>A0A4Y2F9H7</accession>
<dbReference type="Proteomes" id="UP000499080">
    <property type="component" value="Unassembled WGS sequence"/>
</dbReference>
<gene>
    <name evidence="1" type="ORF">AVEN_31850_1</name>
</gene>
<reference evidence="1 2" key="1">
    <citation type="journal article" date="2019" name="Sci. Rep.">
        <title>Orb-weaving spider Araneus ventricosus genome elucidates the spidroin gene catalogue.</title>
        <authorList>
            <person name="Kono N."/>
            <person name="Nakamura H."/>
            <person name="Ohtoshi R."/>
            <person name="Moran D.A.P."/>
            <person name="Shinohara A."/>
            <person name="Yoshida Y."/>
            <person name="Fujiwara M."/>
            <person name="Mori M."/>
            <person name="Tomita M."/>
            <person name="Arakawa K."/>
        </authorList>
    </citation>
    <scope>NUCLEOTIDE SEQUENCE [LARGE SCALE GENOMIC DNA]</scope>
</reference>
<proteinExistence type="predicted"/>
<dbReference type="AlphaFoldDB" id="A0A4Y2F9H7"/>
<sequence length="108" mass="11833">MFSGPTVFLKTKVTSFIIRSTACVCEGNLIKSQPSIGHRPVSSSEVHVNCTRCDITSLLVNEIYVVCSSKVNSSSNESANTISIFARFSIYEYVANALLDDISNFIFP</sequence>
<evidence type="ECO:0000313" key="1">
    <source>
        <dbReference type="EMBL" id="GBM36999.1"/>
    </source>
</evidence>
<keyword evidence="2" id="KW-1185">Reference proteome</keyword>
<organism evidence="1 2">
    <name type="scientific">Araneus ventricosus</name>
    <name type="common">Orbweaver spider</name>
    <name type="synonym">Epeira ventricosa</name>
    <dbReference type="NCBI Taxonomy" id="182803"/>
    <lineage>
        <taxon>Eukaryota</taxon>
        <taxon>Metazoa</taxon>
        <taxon>Ecdysozoa</taxon>
        <taxon>Arthropoda</taxon>
        <taxon>Chelicerata</taxon>
        <taxon>Arachnida</taxon>
        <taxon>Araneae</taxon>
        <taxon>Araneomorphae</taxon>
        <taxon>Entelegynae</taxon>
        <taxon>Araneoidea</taxon>
        <taxon>Araneidae</taxon>
        <taxon>Araneus</taxon>
    </lineage>
</organism>
<comment type="caution">
    <text evidence="1">The sequence shown here is derived from an EMBL/GenBank/DDBJ whole genome shotgun (WGS) entry which is preliminary data.</text>
</comment>
<dbReference type="EMBL" id="BGPR01000826">
    <property type="protein sequence ID" value="GBM36999.1"/>
    <property type="molecule type" value="Genomic_DNA"/>
</dbReference>
<name>A0A4Y2F9H7_ARAVE</name>